<comment type="similarity">
    <text evidence="2">Belongs to the peptidase S8 family.</text>
</comment>
<keyword evidence="3" id="KW-0732">Signal</keyword>
<dbReference type="SUPFAM" id="SSF52743">
    <property type="entry name" value="Subtilisin-like"/>
    <property type="match status" value="1"/>
</dbReference>
<dbReference type="GO" id="GO:0004252">
    <property type="term" value="F:serine-type endopeptidase activity"/>
    <property type="evidence" value="ECO:0007669"/>
    <property type="project" value="InterPro"/>
</dbReference>
<evidence type="ECO:0000256" key="1">
    <source>
        <dbReference type="ARBA" id="ARBA00004613"/>
    </source>
</evidence>
<dbReference type="InterPro" id="IPR045051">
    <property type="entry name" value="SBT"/>
</dbReference>
<evidence type="ECO:0008006" key="6">
    <source>
        <dbReference type="Google" id="ProtNLM"/>
    </source>
</evidence>
<dbReference type="InterPro" id="IPR036852">
    <property type="entry name" value="Peptidase_S8/S53_dom_sf"/>
</dbReference>
<comment type="subcellular location">
    <subcellularLocation>
        <location evidence="1">Secreted</location>
    </subcellularLocation>
</comment>
<organism evidence="4 5">
    <name type="scientific">Hevea brasiliensis</name>
    <name type="common">Para rubber tree</name>
    <name type="synonym">Siphonia brasiliensis</name>
    <dbReference type="NCBI Taxonomy" id="3981"/>
    <lineage>
        <taxon>Eukaryota</taxon>
        <taxon>Viridiplantae</taxon>
        <taxon>Streptophyta</taxon>
        <taxon>Embryophyta</taxon>
        <taxon>Tracheophyta</taxon>
        <taxon>Spermatophyta</taxon>
        <taxon>Magnoliopsida</taxon>
        <taxon>eudicotyledons</taxon>
        <taxon>Gunneridae</taxon>
        <taxon>Pentapetalae</taxon>
        <taxon>rosids</taxon>
        <taxon>fabids</taxon>
        <taxon>Malpighiales</taxon>
        <taxon>Euphorbiaceae</taxon>
        <taxon>Crotonoideae</taxon>
        <taxon>Micrandreae</taxon>
        <taxon>Hevea</taxon>
    </lineage>
</organism>
<gene>
    <name evidence="4" type="ORF">GH714_005573</name>
</gene>
<dbReference type="Proteomes" id="UP000467840">
    <property type="component" value="Chromosome 1"/>
</dbReference>
<accession>A0A6A6L905</accession>
<evidence type="ECO:0000313" key="4">
    <source>
        <dbReference type="EMBL" id="KAF2297930.1"/>
    </source>
</evidence>
<dbReference type="Gene3D" id="3.40.50.200">
    <property type="entry name" value="Peptidase S8/S53 domain"/>
    <property type="match status" value="1"/>
</dbReference>
<evidence type="ECO:0000256" key="2">
    <source>
        <dbReference type="ARBA" id="ARBA00011073"/>
    </source>
</evidence>
<evidence type="ECO:0000256" key="3">
    <source>
        <dbReference type="ARBA" id="ARBA00022729"/>
    </source>
</evidence>
<dbReference type="GO" id="GO:0005576">
    <property type="term" value="C:extracellular region"/>
    <property type="evidence" value="ECO:0007669"/>
    <property type="project" value="UniProtKB-SubCell"/>
</dbReference>
<dbReference type="GO" id="GO:0006508">
    <property type="term" value="P:proteolysis"/>
    <property type="evidence" value="ECO:0007669"/>
    <property type="project" value="InterPro"/>
</dbReference>
<sequence length="135" mass="14385">MGGVSMDLRLSYVMKEVGKLSEMDGVISAIPNHILMIHTTRSWDFMGLSKGKLSAPQEGNAIIGLPDTDILAAIDDAIADGVDILSVSLGAPWAFPYMEDPIAIGSFHAMRYDILTSNLAGNSGPYPYSISNIAP</sequence>
<name>A0A6A6L905_HEVBR</name>
<protein>
    <recommendedName>
        <fullName evidence="6">Peptidase S8/S53 domain-containing protein</fullName>
    </recommendedName>
</protein>
<evidence type="ECO:0000313" key="5">
    <source>
        <dbReference type="Proteomes" id="UP000467840"/>
    </source>
</evidence>
<dbReference type="AlphaFoldDB" id="A0A6A6L905"/>
<dbReference type="PANTHER" id="PTHR10795">
    <property type="entry name" value="PROPROTEIN CONVERTASE SUBTILISIN/KEXIN"/>
    <property type="match status" value="1"/>
</dbReference>
<keyword evidence="5" id="KW-1185">Reference proteome</keyword>
<reference evidence="4 5" key="1">
    <citation type="journal article" date="2020" name="Mol. Plant">
        <title>The Chromosome-Based Rubber Tree Genome Provides New Insights into Spurge Genome Evolution and Rubber Biosynthesis.</title>
        <authorList>
            <person name="Liu J."/>
            <person name="Shi C."/>
            <person name="Shi C.C."/>
            <person name="Li W."/>
            <person name="Zhang Q.J."/>
            <person name="Zhang Y."/>
            <person name="Li K."/>
            <person name="Lu H.F."/>
            <person name="Shi C."/>
            <person name="Zhu S.T."/>
            <person name="Xiao Z.Y."/>
            <person name="Nan H."/>
            <person name="Yue Y."/>
            <person name="Zhu X.G."/>
            <person name="Wu Y."/>
            <person name="Hong X.N."/>
            <person name="Fan G.Y."/>
            <person name="Tong Y."/>
            <person name="Zhang D."/>
            <person name="Mao C.L."/>
            <person name="Liu Y.L."/>
            <person name="Hao S.J."/>
            <person name="Liu W.Q."/>
            <person name="Lv M.Q."/>
            <person name="Zhang H.B."/>
            <person name="Liu Y."/>
            <person name="Hu-Tang G.R."/>
            <person name="Wang J.P."/>
            <person name="Wang J.H."/>
            <person name="Sun Y.H."/>
            <person name="Ni S.B."/>
            <person name="Chen W.B."/>
            <person name="Zhang X.C."/>
            <person name="Jiao Y.N."/>
            <person name="Eichler E.E."/>
            <person name="Li G.H."/>
            <person name="Liu X."/>
            <person name="Gao L.Z."/>
        </authorList>
    </citation>
    <scope>NUCLEOTIDE SEQUENCE [LARGE SCALE GENOMIC DNA]</scope>
    <source>
        <strain evidence="5">cv. GT1</strain>
        <tissue evidence="4">Leaf</tissue>
    </source>
</reference>
<comment type="caution">
    <text evidence="4">The sequence shown here is derived from an EMBL/GenBank/DDBJ whole genome shotgun (WGS) entry which is preliminary data.</text>
</comment>
<dbReference type="EMBL" id="JAAGAX010000011">
    <property type="protein sequence ID" value="KAF2297930.1"/>
    <property type="molecule type" value="Genomic_DNA"/>
</dbReference>
<proteinExistence type="inferred from homology"/>